<evidence type="ECO:0000313" key="2">
    <source>
        <dbReference type="EMBL" id="ACB73455.1"/>
    </source>
</evidence>
<protein>
    <submittedName>
        <fullName evidence="2">Uncharacterized protein</fullName>
    </submittedName>
</protein>
<sequence length="110" mass="11575">MKNALLLPILFALCAVASSSAQDAAEQKRSALVPSNGLPALAESHAQVFKELAPGPASVVLQKGDKQFTIYGVVGLRAVGSVVEITVTNGEKYSVSPQDIFFITNNAFKI</sequence>
<accession>B1ZN86</accession>
<keyword evidence="1" id="KW-0732">Signal</keyword>
<name>B1ZN86_OPITP</name>
<evidence type="ECO:0000313" key="3">
    <source>
        <dbReference type="Proteomes" id="UP000007013"/>
    </source>
</evidence>
<dbReference type="AlphaFoldDB" id="B1ZN86"/>
<gene>
    <name evidence="2" type="ordered locus">Oter_0164</name>
</gene>
<proteinExistence type="predicted"/>
<feature type="signal peptide" evidence="1">
    <location>
        <begin position="1"/>
        <end position="21"/>
    </location>
</feature>
<dbReference type="RefSeq" id="WP_012372993.1">
    <property type="nucleotide sequence ID" value="NC_010571.1"/>
</dbReference>
<organism evidence="2 3">
    <name type="scientific">Opitutus terrae (strain DSM 11246 / JCM 15787 / PB90-1)</name>
    <dbReference type="NCBI Taxonomy" id="452637"/>
    <lineage>
        <taxon>Bacteria</taxon>
        <taxon>Pseudomonadati</taxon>
        <taxon>Verrucomicrobiota</taxon>
        <taxon>Opitutia</taxon>
        <taxon>Opitutales</taxon>
        <taxon>Opitutaceae</taxon>
        <taxon>Opitutus</taxon>
    </lineage>
</organism>
<dbReference type="Proteomes" id="UP000007013">
    <property type="component" value="Chromosome"/>
</dbReference>
<keyword evidence="3" id="KW-1185">Reference proteome</keyword>
<dbReference type="HOGENOM" id="CLU_2168410_0_0_0"/>
<feature type="chain" id="PRO_5002771917" evidence="1">
    <location>
        <begin position="22"/>
        <end position="110"/>
    </location>
</feature>
<dbReference type="KEGG" id="ote:Oter_0164"/>
<dbReference type="EMBL" id="CP001032">
    <property type="protein sequence ID" value="ACB73455.1"/>
    <property type="molecule type" value="Genomic_DNA"/>
</dbReference>
<reference evidence="2 3" key="1">
    <citation type="journal article" date="2011" name="J. Bacteriol.">
        <title>Genome sequence of the verrucomicrobium Opitutus terrae PB90-1, an abundant inhabitant of rice paddy soil ecosystems.</title>
        <authorList>
            <person name="van Passel M.W."/>
            <person name="Kant R."/>
            <person name="Palva A."/>
            <person name="Copeland A."/>
            <person name="Lucas S."/>
            <person name="Lapidus A."/>
            <person name="Glavina del Rio T."/>
            <person name="Pitluck S."/>
            <person name="Goltsman E."/>
            <person name="Clum A."/>
            <person name="Sun H."/>
            <person name="Schmutz J."/>
            <person name="Larimer F.W."/>
            <person name="Land M.L."/>
            <person name="Hauser L."/>
            <person name="Kyrpides N."/>
            <person name="Mikhailova N."/>
            <person name="Richardson P.P."/>
            <person name="Janssen P.H."/>
            <person name="de Vos W.M."/>
            <person name="Smidt H."/>
        </authorList>
    </citation>
    <scope>NUCLEOTIDE SEQUENCE [LARGE SCALE GENOMIC DNA]</scope>
    <source>
        <strain evidence="3">DSM 11246 / JCM 15787 / PB90-1</strain>
    </source>
</reference>
<evidence type="ECO:0000256" key="1">
    <source>
        <dbReference type="SAM" id="SignalP"/>
    </source>
</evidence>